<comment type="similarity">
    <text evidence="1">Belongs to the HicA mRNA interferase family.</text>
</comment>
<keyword evidence="4" id="KW-0255">Endonuclease</keyword>
<organism evidence="8 9">
    <name type="scientific">Cuspidothrix issatschenkoi CHARLIE-1</name>
    <dbReference type="NCBI Taxonomy" id="2052836"/>
    <lineage>
        <taxon>Bacteria</taxon>
        <taxon>Bacillati</taxon>
        <taxon>Cyanobacteriota</taxon>
        <taxon>Cyanophyceae</taxon>
        <taxon>Nostocales</taxon>
        <taxon>Aphanizomenonaceae</taxon>
        <taxon>Cuspidothrix</taxon>
    </lineage>
</organism>
<proteinExistence type="inferred from homology"/>
<keyword evidence="5" id="KW-0378">Hydrolase</keyword>
<dbReference type="InterPro" id="IPR038570">
    <property type="entry name" value="HicA_sf"/>
</dbReference>
<keyword evidence="6" id="KW-0694">RNA-binding</keyword>
<evidence type="ECO:0000256" key="4">
    <source>
        <dbReference type="ARBA" id="ARBA00022759"/>
    </source>
</evidence>
<comment type="caution">
    <text evidence="8">The sequence shown here is derived from an EMBL/GenBank/DDBJ whole genome shotgun (WGS) entry which is preliminary data.</text>
</comment>
<dbReference type="GO" id="GO:0016787">
    <property type="term" value="F:hydrolase activity"/>
    <property type="evidence" value="ECO:0007669"/>
    <property type="project" value="UniProtKB-KW"/>
</dbReference>
<dbReference type="GO" id="GO:0003729">
    <property type="term" value="F:mRNA binding"/>
    <property type="evidence" value="ECO:0007669"/>
    <property type="project" value="InterPro"/>
</dbReference>
<accession>A0A2S6CS98</accession>
<dbReference type="GO" id="GO:0004519">
    <property type="term" value="F:endonuclease activity"/>
    <property type="evidence" value="ECO:0007669"/>
    <property type="project" value="UniProtKB-KW"/>
</dbReference>
<evidence type="ECO:0000256" key="5">
    <source>
        <dbReference type="ARBA" id="ARBA00022801"/>
    </source>
</evidence>
<dbReference type="AlphaFoldDB" id="A0A2S6CS98"/>
<evidence type="ECO:0000256" key="6">
    <source>
        <dbReference type="ARBA" id="ARBA00022884"/>
    </source>
</evidence>
<name>A0A2S6CS98_9CYAN</name>
<reference evidence="8 9" key="1">
    <citation type="submission" date="2018-02" db="EMBL/GenBank/DDBJ databases">
        <title>Discovery of a pederin family compound in a non-symbiotic bloom-forming cyanobacterium.</title>
        <authorList>
            <person name="Kust A."/>
            <person name="Mares J."/>
            <person name="Jokela J."/>
            <person name="Urajova P."/>
            <person name="Hajek J."/>
            <person name="Saurav K."/>
            <person name="Voracova K."/>
            <person name="Fewer D.P."/>
            <person name="Haapaniemi E."/>
            <person name="Permi P."/>
            <person name="Rehakova K."/>
            <person name="Sivonen K."/>
            <person name="Hrouzek P."/>
        </authorList>
    </citation>
    <scope>NUCLEOTIDE SEQUENCE [LARGE SCALE GENOMIC DNA]</scope>
    <source>
        <strain evidence="8 9">CHARLIE-1</strain>
    </source>
</reference>
<evidence type="ECO:0000256" key="2">
    <source>
        <dbReference type="ARBA" id="ARBA00022649"/>
    </source>
</evidence>
<evidence type="ECO:0008006" key="10">
    <source>
        <dbReference type="Google" id="ProtNLM"/>
    </source>
</evidence>
<dbReference type="Proteomes" id="UP000239589">
    <property type="component" value="Unassembled WGS sequence"/>
</dbReference>
<dbReference type="Pfam" id="PF07927">
    <property type="entry name" value="HicA_toxin"/>
    <property type="match status" value="1"/>
</dbReference>
<dbReference type="OrthoDB" id="489997at2"/>
<evidence type="ECO:0000256" key="3">
    <source>
        <dbReference type="ARBA" id="ARBA00022722"/>
    </source>
</evidence>
<dbReference type="Gene3D" id="3.30.920.30">
    <property type="entry name" value="Hypothetical protein"/>
    <property type="match status" value="1"/>
</dbReference>
<evidence type="ECO:0000256" key="7">
    <source>
        <dbReference type="ARBA" id="ARBA00023016"/>
    </source>
</evidence>
<evidence type="ECO:0000313" key="8">
    <source>
        <dbReference type="EMBL" id="PPJ62623.1"/>
    </source>
</evidence>
<keyword evidence="9" id="KW-1185">Reference proteome</keyword>
<dbReference type="EMBL" id="PGEM01000106">
    <property type="protein sequence ID" value="PPJ62623.1"/>
    <property type="molecule type" value="Genomic_DNA"/>
</dbReference>
<keyword evidence="3" id="KW-0540">Nuclease</keyword>
<evidence type="ECO:0000256" key="1">
    <source>
        <dbReference type="ARBA" id="ARBA00006620"/>
    </source>
</evidence>
<sequence length="50" mass="5483">MLTKAGFIYRPAKGSHSFWTHPLIPDEPVTIAGGDGDDAPKYLEKQVNNV</sequence>
<keyword evidence="2" id="KW-1277">Toxin-antitoxin system</keyword>
<gene>
    <name evidence="8" type="ORF">CUN59_14540</name>
</gene>
<protein>
    <recommendedName>
        <fullName evidence="10">Type II toxin-antitoxin system HicA family toxin</fullName>
    </recommendedName>
</protein>
<keyword evidence="7" id="KW-0346">Stress response</keyword>
<evidence type="ECO:0000313" key="9">
    <source>
        <dbReference type="Proteomes" id="UP000239589"/>
    </source>
</evidence>
<dbReference type="InterPro" id="IPR012933">
    <property type="entry name" value="HicA_mRNA_interferase"/>
</dbReference>
<dbReference type="SUPFAM" id="SSF54786">
    <property type="entry name" value="YcfA/nrd intein domain"/>
    <property type="match status" value="1"/>
</dbReference>